<sequence length="411" mass="46781">MATFPVKIIENILEHVYSQYKPLETPYNLHQCALVSHTWRAISHSLIFFELLLSEGREERVKALLGAQNGHLRQYVRKAWIEDHKGQEFIEEFLNSLPNVQGLYVLHGGSLKLISMESPVPETTLKNLTSLGLSMVASFPVQAFYSCHSLRELKTNESTFEVDIKIQHSFPGCSPISSLDSLRVTGDELSNMRILEWMLTPQCPFDLRALTTLRIADRSDELRAYEWAAEIVRLCTSTLRDLMIDPPTSLAVEDPQVTTESLLYSSALSNLRVVTISIIQEIKDYTSYIPWMKAFFSCLPVPNRLEEIHIPCLFTHRTPDSEDAHIAADMPLYGWEAFDAILTSSEFRLKRVVFGIYGLGKPSRPEALRSLLRESLPGLNRNGVLEVVGSKEYGYISEEDRWWYIKPVGVL</sequence>
<reference evidence="1 2" key="1">
    <citation type="journal article" date="2019" name="Nat. Ecol. Evol.">
        <title>Megaphylogeny resolves global patterns of mushroom evolution.</title>
        <authorList>
            <person name="Varga T."/>
            <person name="Krizsan K."/>
            <person name="Foldi C."/>
            <person name="Dima B."/>
            <person name="Sanchez-Garcia M."/>
            <person name="Sanchez-Ramirez S."/>
            <person name="Szollosi G.J."/>
            <person name="Szarkandi J.G."/>
            <person name="Papp V."/>
            <person name="Albert L."/>
            <person name="Andreopoulos W."/>
            <person name="Angelini C."/>
            <person name="Antonin V."/>
            <person name="Barry K.W."/>
            <person name="Bougher N.L."/>
            <person name="Buchanan P."/>
            <person name="Buyck B."/>
            <person name="Bense V."/>
            <person name="Catcheside P."/>
            <person name="Chovatia M."/>
            <person name="Cooper J."/>
            <person name="Damon W."/>
            <person name="Desjardin D."/>
            <person name="Finy P."/>
            <person name="Geml J."/>
            <person name="Haridas S."/>
            <person name="Hughes K."/>
            <person name="Justo A."/>
            <person name="Karasinski D."/>
            <person name="Kautmanova I."/>
            <person name="Kiss B."/>
            <person name="Kocsube S."/>
            <person name="Kotiranta H."/>
            <person name="LaButti K.M."/>
            <person name="Lechner B.E."/>
            <person name="Liimatainen K."/>
            <person name="Lipzen A."/>
            <person name="Lukacs Z."/>
            <person name="Mihaltcheva S."/>
            <person name="Morgado L.N."/>
            <person name="Niskanen T."/>
            <person name="Noordeloos M.E."/>
            <person name="Ohm R.A."/>
            <person name="Ortiz-Santana B."/>
            <person name="Ovrebo C."/>
            <person name="Racz N."/>
            <person name="Riley R."/>
            <person name="Savchenko A."/>
            <person name="Shiryaev A."/>
            <person name="Soop K."/>
            <person name="Spirin V."/>
            <person name="Szebenyi C."/>
            <person name="Tomsovsky M."/>
            <person name="Tulloss R.E."/>
            <person name="Uehling J."/>
            <person name="Grigoriev I.V."/>
            <person name="Vagvolgyi C."/>
            <person name="Papp T."/>
            <person name="Martin F.M."/>
            <person name="Miettinen O."/>
            <person name="Hibbett D.S."/>
            <person name="Nagy L.G."/>
        </authorList>
    </citation>
    <scope>NUCLEOTIDE SEQUENCE [LARGE SCALE GENOMIC DNA]</scope>
    <source>
        <strain evidence="1 2">NL-1719</strain>
    </source>
</reference>
<dbReference type="Proteomes" id="UP000308600">
    <property type="component" value="Unassembled WGS sequence"/>
</dbReference>
<accession>A0ACD3AEV4</accession>
<gene>
    <name evidence="1" type="ORF">BDN72DRAFT_846824</name>
</gene>
<keyword evidence="2" id="KW-1185">Reference proteome</keyword>
<evidence type="ECO:0000313" key="1">
    <source>
        <dbReference type="EMBL" id="TFK64206.1"/>
    </source>
</evidence>
<name>A0ACD3AEV4_9AGAR</name>
<proteinExistence type="predicted"/>
<dbReference type="EMBL" id="ML208485">
    <property type="protein sequence ID" value="TFK64206.1"/>
    <property type="molecule type" value="Genomic_DNA"/>
</dbReference>
<protein>
    <submittedName>
        <fullName evidence="1">Uncharacterized protein</fullName>
    </submittedName>
</protein>
<organism evidence="1 2">
    <name type="scientific">Pluteus cervinus</name>
    <dbReference type="NCBI Taxonomy" id="181527"/>
    <lineage>
        <taxon>Eukaryota</taxon>
        <taxon>Fungi</taxon>
        <taxon>Dikarya</taxon>
        <taxon>Basidiomycota</taxon>
        <taxon>Agaricomycotina</taxon>
        <taxon>Agaricomycetes</taxon>
        <taxon>Agaricomycetidae</taxon>
        <taxon>Agaricales</taxon>
        <taxon>Pluteineae</taxon>
        <taxon>Pluteaceae</taxon>
        <taxon>Pluteus</taxon>
    </lineage>
</organism>
<evidence type="ECO:0000313" key="2">
    <source>
        <dbReference type="Proteomes" id="UP000308600"/>
    </source>
</evidence>